<evidence type="ECO:0000256" key="1">
    <source>
        <dbReference type="SAM" id="MobiDB-lite"/>
    </source>
</evidence>
<evidence type="ECO:0000313" key="3">
    <source>
        <dbReference type="Proteomes" id="UP000187012"/>
    </source>
</evidence>
<dbReference type="AlphaFoldDB" id="A0A1N7SKJ6"/>
<accession>A0A1N7SKJ6</accession>
<dbReference type="STRING" id="1247936.BN2475_860008"/>
<evidence type="ECO:0000313" key="2">
    <source>
        <dbReference type="EMBL" id="SIT47925.1"/>
    </source>
</evidence>
<organism evidence="2 3">
    <name type="scientific">Paraburkholderia ribeironis</name>
    <dbReference type="NCBI Taxonomy" id="1247936"/>
    <lineage>
        <taxon>Bacteria</taxon>
        <taxon>Pseudomonadati</taxon>
        <taxon>Pseudomonadota</taxon>
        <taxon>Betaproteobacteria</taxon>
        <taxon>Burkholderiales</taxon>
        <taxon>Burkholderiaceae</taxon>
        <taxon>Paraburkholderia</taxon>
    </lineage>
</organism>
<feature type="region of interest" description="Disordered" evidence="1">
    <location>
        <begin position="1"/>
        <end position="53"/>
    </location>
</feature>
<proteinExistence type="predicted"/>
<reference evidence="2 3" key="1">
    <citation type="submission" date="2016-12" db="EMBL/GenBank/DDBJ databases">
        <authorList>
            <person name="Song W.-J."/>
            <person name="Kurnit D.M."/>
        </authorList>
    </citation>
    <scope>NUCLEOTIDE SEQUENCE [LARGE SCALE GENOMIC DNA]</scope>
    <source>
        <strain evidence="2 3">STM7296</strain>
    </source>
</reference>
<dbReference type="Proteomes" id="UP000187012">
    <property type="component" value="Unassembled WGS sequence"/>
</dbReference>
<dbReference type="EMBL" id="CYGX02000086">
    <property type="protein sequence ID" value="SIT47925.1"/>
    <property type="molecule type" value="Genomic_DNA"/>
</dbReference>
<name>A0A1N7SKJ6_9BURK</name>
<sequence length="101" mass="11619">MPMKGATCQPGRPRKLGQSDKRFGRSLNRKEWWQRNRGNDEENPMDTVGGPRSGIAQAAVRGERTQAELAQQFDAHPNQRKKCRRWKSEGLTLEKRKIITC</sequence>
<protein>
    <submittedName>
        <fullName evidence="2">Uncharacterized protein</fullName>
    </submittedName>
</protein>
<feature type="compositionally biased region" description="Basic and acidic residues" evidence="1">
    <location>
        <begin position="17"/>
        <end position="40"/>
    </location>
</feature>
<keyword evidence="3" id="KW-1185">Reference proteome</keyword>
<gene>
    <name evidence="2" type="ORF">BN2475_860008</name>
</gene>